<dbReference type="Gene3D" id="1.10.1740.10">
    <property type="match status" value="1"/>
</dbReference>
<feature type="compositionally biased region" description="Basic and acidic residues" evidence="6">
    <location>
        <begin position="289"/>
        <end position="319"/>
    </location>
</feature>
<protein>
    <submittedName>
        <fullName evidence="9">DNA-directed RNA polymerase sigma-70 factor</fullName>
    </submittedName>
</protein>
<dbReference type="Pfam" id="PF04542">
    <property type="entry name" value="Sigma70_r2"/>
    <property type="match status" value="1"/>
</dbReference>
<dbReference type="InterPro" id="IPR013325">
    <property type="entry name" value="RNA_pol_sigma_r2"/>
</dbReference>
<dbReference type="InterPro" id="IPR013249">
    <property type="entry name" value="RNA_pol_sigma70_r4_t2"/>
</dbReference>
<evidence type="ECO:0000313" key="9">
    <source>
        <dbReference type="EMBL" id="BCJ36923.1"/>
    </source>
</evidence>
<dbReference type="SUPFAM" id="SSF88659">
    <property type="entry name" value="Sigma3 and sigma4 domains of RNA polymerase sigma factors"/>
    <property type="match status" value="1"/>
</dbReference>
<reference evidence="9 10" key="1">
    <citation type="submission" date="2020-08" db="EMBL/GenBank/DDBJ databases">
        <title>Whole genome shotgun sequence of Actinocatenispora thailandica NBRC 105041.</title>
        <authorList>
            <person name="Komaki H."/>
            <person name="Tamura T."/>
        </authorList>
    </citation>
    <scope>NUCLEOTIDE SEQUENCE [LARGE SCALE GENOMIC DNA]</scope>
    <source>
        <strain evidence="9 10">NBRC 105041</strain>
    </source>
</reference>
<dbReference type="PANTHER" id="PTHR30173">
    <property type="entry name" value="SIGMA 19 FACTOR"/>
    <property type="match status" value="1"/>
</dbReference>
<dbReference type="GO" id="GO:0016987">
    <property type="term" value="F:sigma factor activity"/>
    <property type="evidence" value="ECO:0007669"/>
    <property type="project" value="UniProtKB-KW"/>
</dbReference>
<dbReference type="InterPro" id="IPR032710">
    <property type="entry name" value="NTF2-like_dom_sf"/>
</dbReference>
<dbReference type="Gene3D" id="3.10.450.50">
    <property type="match status" value="1"/>
</dbReference>
<dbReference type="Pfam" id="PF08281">
    <property type="entry name" value="Sigma70_r4_2"/>
    <property type="match status" value="1"/>
</dbReference>
<comment type="subunit">
    <text evidence="2">Interacts transiently with the RNA polymerase catalytic core formed by RpoA, RpoB, RpoC and RpoZ (2 alpha, 1 beta, 1 beta' and 1 omega subunit) to form the RNA polymerase holoenzyme that can initiate transcription.</text>
</comment>
<evidence type="ECO:0000256" key="6">
    <source>
        <dbReference type="SAM" id="MobiDB-lite"/>
    </source>
</evidence>
<dbReference type="InterPro" id="IPR036388">
    <property type="entry name" value="WH-like_DNA-bd_sf"/>
</dbReference>
<dbReference type="GO" id="GO:0006352">
    <property type="term" value="P:DNA-templated transcription initiation"/>
    <property type="evidence" value="ECO:0007669"/>
    <property type="project" value="InterPro"/>
</dbReference>
<proteinExistence type="inferred from homology"/>
<evidence type="ECO:0000256" key="1">
    <source>
        <dbReference type="ARBA" id="ARBA00010641"/>
    </source>
</evidence>
<dbReference type="AlphaFoldDB" id="A0A7R7HZA3"/>
<name>A0A7R7HZA3_9ACTN</name>
<keyword evidence="9" id="KW-0240">DNA-directed RNA polymerase</keyword>
<evidence type="ECO:0000256" key="4">
    <source>
        <dbReference type="ARBA" id="ARBA00023082"/>
    </source>
</evidence>
<keyword evidence="3" id="KW-0805">Transcription regulation</keyword>
<organism evidence="9 10">
    <name type="scientific">Actinocatenispora thailandica</name>
    <dbReference type="NCBI Taxonomy" id="227318"/>
    <lineage>
        <taxon>Bacteria</taxon>
        <taxon>Bacillati</taxon>
        <taxon>Actinomycetota</taxon>
        <taxon>Actinomycetes</taxon>
        <taxon>Micromonosporales</taxon>
        <taxon>Micromonosporaceae</taxon>
        <taxon>Actinocatenispora</taxon>
    </lineage>
</organism>
<dbReference type="Gene3D" id="1.10.10.10">
    <property type="entry name" value="Winged helix-like DNA-binding domain superfamily/Winged helix DNA-binding domain"/>
    <property type="match status" value="1"/>
</dbReference>
<dbReference type="InterPro" id="IPR007627">
    <property type="entry name" value="RNA_pol_sigma70_r2"/>
</dbReference>
<dbReference type="NCBIfam" id="TIGR02937">
    <property type="entry name" value="sigma70-ECF"/>
    <property type="match status" value="1"/>
</dbReference>
<dbReference type="InterPro" id="IPR014284">
    <property type="entry name" value="RNA_pol_sigma-70_dom"/>
</dbReference>
<keyword evidence="10" id="KW-1185">Reference proteome</keyword>
<keyword evidence="4" id="KW-0731">Sigma factor</keyword>
<evidence type="ECO:0000256" key="2">
    <source>
        <dbReference type="ARBA" id="ARBA00011344"/>
    </source>
</evidence>
<evidence type="ECO:0000256" key="3">
    <source>
        <dbReference type="ARBA" id="ARBA00023015"/>
    </source>
</evidence>
<feature type="domain" description="RNA polymerase sigma factor 70 region 4 type 2" evidence="8">
    <location>
        <begin position="103"/>
        <end position="153"/>
    </location>
</feature>
<keyword evidence="5" id="KW-0804">Transcription</keyword>
<dbReference type="InterPro" id="IPR013324">
    <property type="entry name" value="RNA_pol_sigma_r3/r4-like"/>
</dbReference>
<accession>A0A7R7HZA3</accession>
<dbReference type="InterPro" id="IPR052704">
    <property type="entry name" value="ECF_Sigma-70_Domain"/>
</dbReference>
<dbReference type="EMBL" id="AP023355">
    <property type="protein sequence ID" value="BCJ36923.1"/>
    <property type="molecule type" value="Genomic_DNA"/>
</dbReference>
<feature type="compositionally biased region" description="Basic and acidic residues" evidence="6">
    <location>
        <begin position="73"/>
        <end position="83"/>
    </location>
</feature>
<dbReference type="GO" id="GO:0000428">
    <property type="term" value="C:DNA-directed RNA polymerase complex"/>
    <property type="evidence" value="ECO:0007669"/>
    <property type="project" value="UniProtKB-KW"/>
</dbReference>
<sequence>MEELAEGFERARPRLRAVAYRMLGSASEADDAVQEAWLRLSRADRGDVRSLPAWLTTVVARICLNMLQARQTRREQPLEDHEPPAGGADPAAEAELTESVGLALSTVLDRLAPAERLAFVLHDMFAVPFDEIADIAGRSPAAVRQLASRARRRVRESGARPEPDRARQRTVVQAFLAASRNGDFAALLALLDPDAVLRADAAAVATGASTGVVGAAAVAEQFAGRARAARFALVDGAAALVWSVGGEVRVVFTLTVVGDRITEIEILADPARLRALDVVLPDRVGSLPPDRDGARRDRVGSLPPDRDGARRERDEVSPD</sequence>
<dbReference type="SUPFAM" id="SSF88946">
    <property type="entry name" value="Sigma2 domain of RNA polymerase sigma factors"/>
    <property type="match status" value="1"/>
</dbReference>
<dbReference type="RefSeq" id="WP_275422523.1">
    <property type="nucleotide sequence ID" value="NZ_AP023355.1"/>
</dbReference>
<feature type="domain" description="RNA polymerase sigma-70 region 2" evidence="7">
    <location>
        <begin position="8"/>
        <end position="71"/>
    </location>
</feature>
<dbReference type="SUPFAM" id="SSF54427">
    <property type="entry name" value="NTF2-like"/>
    <property type="match status" value="1"/>
</dbReference>
<comment type="similarity">
    <text evidence="1">Belongs to the sigma-70 factor family. ECF subfamily.</text>
</comment>
<dbReference type="KEGG" id="atl:Athai_44260"/>
<evidence type="ECO:0000259" key="8">
    <source>
        <dbReference type="Pfam" id="PF08281"/>
    </source>
</evidence>
<feature type="region of interest" description="Disordered" evidence="6">
    <location>
        <begin position="287"/>
        <end position="319"/>
    </location>
</feature>
<dbReference type="PANTHER" id="PTHR30173:SF43">
    <property type="entry name" value="ECF RNA POLYMERASE SIGMA FACTOR SIGI-RELATED"/>
    <property type="match status" value="1"/>
</dbReference>
<feature type="region of interest" description="Disordered" evidence="6">
    <location>
        <begin position="73"/>
        <end position="93"/>
    </location>
</feature>
<evidence type="ECO:0000256" key="5">
    <source>
        <dbReference type="ARBA" id="ARBA00023163"/>
    </source>
</evidence>
<evidence type="ECO:0000313" key="10">
    <source>
        <dbReference type="Proteomes" id="UP000611640"/>
    </source>
</evidence>
<evidence type="ECO:0000259" key="7">
    <source>
        <dbReference type="Pfam" id="PF04542"/>
    </source>
</evidence>
<dbReference type="GO" id="GO:0003677">
    <property type="term" value="F:DNA binding"/>
    <property type="evidence" value="ECO:0007669"/>
    <property type="project" value="InterPro"/>
</dbReference>
<feature type="compositionally biased region" description="Low complexity" evidence="6">
    <location>
        <begin position="84"/>
        <end position="93"/>
    </location>
</feature>
<gene>
    <name evidence="9" type="primary">rpoE_17</name>
    <name evidence="9" type="ORF">Athai_44260</name>
</gene>
<dbReference type="Proteomes" id="UP000611640">
    <property type="component" value="Chromosome"/>
</dbReference>